<organism evidence="1 2">
    <name type="scientific">Trifolium pratense</name>
    <name type="common">Red clover</name>
    <dbReference type="NCBI Taxonomy" id="57577"/>
    <lineage>
        <taxon>Eukaryota</taxon>
        <taxon>Viridiplantae</taxon>
        <taxon>Streptophyta</taxon>
        <taxon>Embryophyta</taxon>
        <taxon>Tracheophyta</taxon>
        <taxon>Spermatophyta</taxon>
        <taxon>Magnoliopsida</taxon>
        <taxon>eudicotyledons</taxon>
        <taxon>Gunneridae</taxon>
        <taxon>Pentapetalae</taxon>
        <taxon>rosids</taxon>
        <taxon>fabids</taxon>
        <taxon>Fabales</taxon>
        <taxon>Fabaceae</taxon>
        <taxon>Papilionoideae</taxon>
        <taxon>50 kb inversion clade</taxon>
        <taxon>NPAAA clade</taxon>
        <taxon>Hologalegina</taxon>
        <taxon>IRL clade</taxon>
        <taxon>Trifolieae</taxon>
        <taxon>Trifolium</taxon>
    </lineage>
</organism>
<evidence type="ECO:0000313" key="2">
    <source>
        <dbReference type="Proteomes" id="UP000236291"/>
    </source>
</evidence>
<proteinExistence type="predicted"/>
<dbReference type="AlphaFoldDB" id="A0A2K3NEC4"/>
<protein>
    <recommendedName>
        <fullName evidence="3">Cysteine-rich receptor-like protein kinase</fullName>
    </recommendedName>
</protein>
<dbReference type="EMBL" id="ASHM01020034">
    <property type="protein sequence ID" value="PNY01380.1"/>
    <property type="molecule type" value="Genomic_DNA"/>
</dbReference>
<dbReference type="Proteomes" id="UP000236291">
    <property type="component" value="Unassembled WGS sequence"/>
</dbReference>
<name>A0A2K3NEC4_TRIPR</name>
<comment type="caution">
    <text evidence="1">The sequence shown here is derived from an EMBL/GenBank/DDBJ whole genome shotgun (WGS) entry which is preliminary data.</text>
</comment>
<evidence type="ECO:0000313" key="1">
    <source>
        <dbReference type="EMBL" id="PNY01380.1"/>
    </source>
</evidence>
<sequence length="62" mass="7217">MVNEIMRLQRNFLCGGGLDDMKLCWVSWETVCLPKEKGGLGIKRLDWFNQNFVKQVEVEVSQ</sequence>
<reference evidence="1 2" key="2">
    <citation type="journal article" date="2017" name="Front. Plant Sci.">
        <title>Gene Classification and Mining of Molecular Markers Useful in Red Clover (Trifolium pratense) Breeding.</title>
        <authorList>
            <person name="Istvanek J."/>
            <person name="Dluhosova J."/>
            <person name="Dluhos P."/>
            <person name="Patkova L."/>
            <person name="Nedelnik J."/>
            <person name="Repkova J."/>
        </authorList>
    </citation>
    <scope>NUCLEOTIDE SEQUENCE [LARGE SCALE GENOMIC DNA]</scope>
    <source>
        <strain evidence="2">cv. Tatra</strain>
        <tissue evidence="1">Young leaves</tissue>
    </source>
</reference>
<evidence type="ECO:0008006" key="3">
    <source>
        <dbReference type="Google" id="ProtNLM"/>
    </source>
</evidence>
<reference evidence="1 2" key="1">
    <citation type="journal article" date="2014" name="Am. J. Bot.">
        <title>Genome assembly and annotation for red clover (Trifolium pratense; Fabaceae).</title>
        <authorList>
            <person name="Istvanek J."/>
            <person name="Jaros M."/>
            <person name="Krenek A."/>
            <person name="Repkova J."/>
        </authorList>
    </citation>
    <scope>NUCLEOTIDE SEQUENCE [LARGE SCALE GENOMIC DNA]</scope>
    <source>
        <strain evidence="2">cv. Tatra</strain>
        <tissue evidence="1">Young leaves</tissue>
    </source>
</reference>
<gene>
    <name evidence="1" type="ORF">L195_g024672</name>
</gene>
<accession>A0A2K3NEC4</accession>